<reference evidence="1 2" key="1">
    <citation type="journal article" date="2009" name="Nucleic Acids Res.">
        <title>Analysis of complete genome sequence of Neorickettsia risticii: causative agent of Potomac horse fever.</title>
        <authorList>
            <person name="Lin M."/>
            <person name="Zhang C."/>
            <person name="Gibson K."/>
            <person name="Rikihisa Y."/>
        </authorList>
    </citation>
    <scope>NUCLEOTIDE SEQUENCE [LARGE SCALE GENOMIC DNA]</scope>
    <source>
        <strain evidence="1 2">Illinois</strain>
    </source>
</reference>
<dbReference type="STRING" id="434131.NRI_0691"/>
<evidence type="ECO:0000313" key="2">
    <source>
        <dbReference type="Proteomes" id="UP000001627"/>
    </source>
</evidence>
<keyword evidence="2" id="KW-1185">Reference proteome</keyword>
<accession>C6V5J8</accession>
<dbReference type="AlphaFoldDB" id="C6V5J8"/>
<proteinExistence type="predicted"/>
<gene>
    <name evidence="1" type="ordered locus">NRI_0691</name>
</gene>
<protein>
    <submittedName>
        <fullName evidence="1">Uncharacterized protein</fullName>
    </submittedName>
</protein>
<dbReference type="Proteomes" id="UP000001627">
    <property type="component" value="Chromosome"/>
</dbReference>
<dbReference type="HOGENOM" id="CLU_3293071_0_0_5"/>
<sequence length="40" mass="4559">MSAVIMHSVLGMKLCRNAKTHTAETLQVYIHQNYKGIDQK</sequence>
<dbReference type="KEGG" id="nri:NRI_0691"/>
<organism evidence="1 2">
    <name type="scientific">Neorickettsia risticii (strain Illinois)</name>
    <dbReference type="NCBI Taxonomy" id="434131"/>
    <lineage>
        <taxon>Bacteria</taxon>
        <taxon>Pseudomonadati</taxon>
        <taxon>Pseudomonadota</taxon>
        <taxon>Alphaproteobacteria</taxon>
        <taxon>Rickettsiales</taxon>
        <taxon>Anaplasmataceae</taxon>
        <taxon>Neorickettsia</taxon>
    </lineage>
</organism>
<dbReference type="EMBL" id="CP001431">
    <property type="protein sequence ID" value="ACT69672.1"/>
    <property type="molecule type" value="Genomic_DNA"/>
</dbReference>
<name>C6V5J8_NEORI</name>
<evidence type="ECO:0000313" key="1">
    <source>
        <dbReference type="EMBL" id="ACT69672.1"/>
    </source>
</evidence>